<organism evidence="2 3">
    <name type="scientific">Pseudodesulfovibrio piezophilus (strain DSM 21447 / JCM 15486 / C1TLV30)</name>
    <name type="common">Desulfovibrio piezophilus</name>
    <dbReference type="NCBI Taxonomy" id="1322246"/>
    <lineage>
        <taxon>Bacteria</taxon>
        <taxon>Pseudomonadati</taxon>
        <taxon>Thermodesulfobacteriota</taxon>
        <taxon>Desulfovibrionia</taxon>
        <taxon>Desulfovibrionales</taxon>
        <taxon>Desulfovibrionaceae</taxon>
    </lineage>
</organism>
<dbReference type="OrthoDB" id="363007at2"/>
<dbReference type="eggNOG" id="ENOG5032Z13">
    <property type="taxonomic scope" value="Bacteria"/>
</dbReference>
<dbReference type="AlphaFoldDB" id="M1WN51"/>
<keyword evidence="3" id="KW-1185">Reference proteome</keyword>
<keyword evidence="1" id="KW-0732">Signal</keyword>
<gene>
    <name evidence="2" type="ordered locus">BN4_20108</name>
</gene>
<feature type="chain" id="PRO_5004019363" evidence="1">
    <location>
        <begin position="23"/>
        <end position="105"/>
    </location>
</feature>
<protein>
    <submittedName>
        <fullName evidence="2">Uncharacterized protein</fullName>
    </submittedName>
</protein>
<accession>M1WN51</accession>
<dbReference type="BioCyc" id="DPIE1322246:BN4_RS14775-MONOMER"/>
<name>M1WN51_PSEP2</name>
<proteinExistence type="predicted"/>
<dbReference type="EMBL" id="FO203427">
    <property type="protein sequence ID" value="CCH50170.1"/>
    <property type="molecule type" value="Genomic_DNA"/>
</dbReference>
<dbReference type="RefSeq" id="WP_015416212.1">
    <property type="nucleotide sequence ID" value="NC_020409.1"/>
</dbReference>
<dbReference type="KEGG" id="dpi:BN4_20108"/>
<evidence type="ECO:0000313" key="3">
    <source>
        <dbReference type="Proteomes" id="UP000011724"/>
    </source>
</evidence>
<dbReference type="InterPro" id="IPR013783">
    <property type="entry name" value="Ig-like_fold"/>
</dbReference>
<dbReference type="PATRIC" id="fig|879567.3.peg.3164"/>
<feature type="signal peptide" evidence="1">
    <location>
        <begin position="1"/>
        <end position="22"/>
    </location>
</feature>
<dbReference type="Proteomes" id="UP000011724">
    <property type="component" value="Chromosome"/>
</dbReference>
<dbReference type="STRING" id="1322246.BN4_20108"/>
<sequence length="105" mass="10979">MKKMMIVLTLAALVAFAGNAFAHSPLMSCFDNGDNTVTCEGGFSDGSSASGVKITVKSSDGKELTSGNMNEDSEFSFEKPAEAYMVIFDAGEGHTVEVNGADIVE</sequence>
<reference evidence="3" key="2">
    <citation type="journal article" date="2013" name="Stand. Genomic Sci.">
        <title>Complete genome sequence of Desulfocapsa sulfexigens, a marine deltaproteobacterium specialized in disproportionating inorganic sulfur compounds.</title>
        <authorList>
            <person name="Finster K.W."/>
            <person name="Kjeldsen K.U."/>
            <person name="Kube M."/>
            <person name="Reinhardt R."/>
            <person name="Mussmann M."/>
            <person name="Amann R."/>
            <person name="Schreiber L."/>
        </authorList>
    </citation>
    <scope>NUCLEOTIDE SEQUENCE [LARGE SCALE GENOMIC DNA]</scope>
    <source>
        <strain evidence="3">DSM 10523 / SB164P1</strain>
    </source>
</reference>
<dbReference type="Gene3D" id="2.60.40.10">
    <property type="entry name" value="Immunoglobulins"/>
    <property type="match status" value="1"/>
</dbReference>
<dbReference type="HOGENOM" id="CLU_148087_1_0_7"/>
<evidence type="ECO:0000256" key="1">
    <source>
        <dbReference type="SAM" id="SignalP"/>
    </source>
</evidence>
<evidence type="ECO:0000313" key="2">
    <source>
        <dbReference type="EMBL" id="CCH50170.1"/>
    </source>
</evidence>
<reference evidence="2 3" key="1">
    <citation type="journal article" date="2013" name="PLoS ONE">
        <title>The first genomic and proteomic characterization of a deep-sea sulfate reducer: insights into the piezophilic lifestyle of Desulfovibrio piezophilus.</title>
        <authorList>
            <person name="Pradel N."/>
            <person name="Ji B."/>
            <person name="Gimenez G."/>
            <person name="Talla E."/>
            <person name="Lenoble P."/>
            <person name="Garel M."/>
            <person name="Tamburini C."/>
            <person name="Fourquet P."/>
            <person name="Lebrun R."/>
            <person name="Bertin P."/>
            <person name="Denis Y."/>
            <person name="Pophillat M."/>
            <person name="Barbe V."/>
            <person name="Ollivier B."/>
            <person name="Dolla A."/>
        </authorList>
    </citation>
    <scope>NUCLEOTIDE SEQUENCE [LARGE SCALE GENOMIC DNA]</scope>
    <source>
        <strain evidence="3">DSM 10523 / SB164P1</strain>
    </source>
</reference>